<reference evidence="1" key="1">
    <citation type="submission" date="2020-05" db="EMBL/GenBank/DDBJ databases">
        <authorList>
            <person name="Chiriac C."/>
            <person name="Salcher M."/>
            <person name="Ghai R."/>
            <person name="Kavagutti S V."/>
        </authorList>
    </citation>
    <scope>NUCLEOTIDE SEQUENCE</scope>
</reference>
<sequence length="115" mass="12832">MSEKYPRILNWGEYAPGAAYKEAQASRHVAGFKRAGTSEQAAPSRKMMKEGHNRVMSALMVAPMTADEIADYWGRSILYIRPRVSELRALHLIEPTGETRANASGKQADVMRLKP</sequence>
<organism evidence="1">
    <name type="scientific">uncultured Caudovirales phage</name>
    <dbReference type="NCBI Taxonomy" id="2100421"/>
    <lineage>
        <taxon>Viruses</taxon>
        <taxon>Duplodnaviria</taxon>
        <taxon>Heunggongvirae</taxon>
        <taxon>Uroviricota</taxon>
        <taxon>Caudoviricetes</taxon>
        <taxon>Peduoviridae</taxon>
        <taxon>Maltschvirus</taxon>
        <taxon>Maltschvirus maltsch</taxon>
    </lineage>
</organism>
<name>A0A6J5PW05_9CAUD</name>
<accession>A0A6J5PW05</accession>
<protein>
    <submittedName>
        <fullName evidence="1">Uncharacterized protein</fullName>
    </submittedName>
</protein>
<proteinExistence type="predicted"/>
<dbReference type="EMBL" id="LR797367">
    <property type="protein sequence ID" value="CAB4210337.1"/>
    <property type="molecule type" value="Genomic_DNA"/>
</dbReference>
<evidence type="ECO:0000313" key="2">
    <source>
        <dbReference type="EMBL" id="CAB4210337.1"/>
    </source>
</evidence>
<dbReference type="EMBL" id="LR797536">
    <property type="protein sequence ID" value="CAB4223469.1"/>
    <property type="molecule type" value="Genomic_DNA"/>
</dbReference>
<dbReference type="EMBL" id="LR796943">
    <property type="protein sequence ID" value="CAB4176049.1"/>
    <property type="molecule type" value="Genomic_DNA"/>
</dbReference>
<gene>
    <name evidence="2" type="ORF">UFOVP1425_3</name>
    <name evidence="3" type="ORF">UFOVP1672_65</name>
    <name evidence="1" type="ORF">UFOVP988_3</name>
</gene>
<evidence type="ECO:0000313" key="1">
    <source>
        <dbReference type="EMBL" id="CAB4176049.1"/>
    </source>
</evidence>
<evidence type="ECO:0000313" key="3">
    <source>
        <dbReference type="EMBL" id="CAB4223469.1"/>
    </source>
</evidence>